<feature type="transmembrane region" description="Helical" evidence="1">
    <location>
        <begin position="7"/>
        <end position="27"/>
    </location>
</feature>
<keyword evidence="1" id="KW-0812">Transmembrane</keyword>
<dbReference type="Proteomes" id="UP001290462">
    <property type="component" value="Unassembled WGS sequence"/>
</dbReference>
<evidence type="ECO:0000256" key="1">
    <source>
        <dbReference type="SAM" id="Phobius"/>
    </source>
</evidence>
<reference evidence="2" key="1">
    <citation type="submission" date="2023-08" db="EMBL/GenBank/DDBJ databases">
        <title>Genomic characterization of piscicolin 126 produced by Carnobacterium maltaromaticum CM22 strain isolated from salmon (Salmo salar).</title>
        <authorList>
            <person name="Gonzalez-Gragera E."/>
            <person name="Garcia-Lopez J.D."/>
            <person name="Teso-Perez C."/>
            <person name="Gimenez-Hernandez I."/>
            <person name="Peralta-Sanchez J.M."/>
            <person name="Valdivia E."/>
            <person name="Montalban-Lopez M."/>
            <person name="Martin-Platero A.M."/>
            <person name="Banos A."/>
            <person name="Martinez-Bueno M."/>
        </authorList>
    </citation>
    <scope>NUCLEOTIDE SEQUENCE</scope>
    <source>
        <strain evidence="2">CM22</strain>
    </source>
</reference>
<feature type="transmembrane region" description="Helical" evidence="1">
    <location>
        <begin position="188"/>
        <end position="208"/>
    </location>
</feature>
<sequence length="286" mass="33409">MKEKLVTILFSLFIFWTSIGLLFQLFSSDNRTYFILYIIGIIIIGGLCVSGFLLLVYPTWLALFIISIVIGINFVIERFSLFNSRVGLLESSAVHADSFFIREATIYLLPFNLAIFWLINIVSCHLLWKQITRYIRGLKSQGVIYVVGATMASMSIHRLLTPSLLNLKRYSWFQGESFIYGEGSYRFYFNWLLIVGLLHLFIWSVLVLSENWKQTISAEYSYQTLSVYSLIVFCTMIVGFYTLNWLTVFLYLLFNGFTYFLFTQSKMGYEIDLNQLMPSFFKKKLF</sequence>
<protein>
    <submittedName>
        <fullName evidence="2">Uncharacterized protein</fullName>
    </submittedName>
</protein>
<proteinExistence type="predicted"/>
<feature type="transmembrane region" description="Helical" evidence="1">
    <location>
        <begin position="140"/>
        <end position="160"/>
    </location>
</feature>
<feature type="transmembrane region" description="Helical" evidence="1">
    <location>
        <begin position="33"/>
        <end position="55"/>
    </location>
</feature>
<organism evidence="2 3">
    <name type="scientific">Carnobacterium maltaromaticum</name>
    <name type="common">Carnobacterium piscicola</name>
    <dbReference type="NCBI Taxonomy" id="2751"/>
    <lineage>
        <taxon>Bacteria</taxon>
        <taxon>Bacillati</taxon>
        <taxon>Bacillota</taxon>
        <taxon>Bacilli</taxon>
        <taxon>Lactobacillales</taxon>
        <taxon>Carnobacteriaceae</taxon>
        <taxon>Carnobacterium</taxon>
    </lineage>
</organism>
<accession>A0AAW9JT95</accession>
<comment type="caution">
    <text evidence="2">The sequence shown here is derived from an EMBL/GenBank/DDBJ whole genome shotgun (WGS) entry which is preliminary data.</text>
</comment>
<evidence type="ECO:0000313" key="2">
    <source>
        <dbReference type="EMBL" id="MDZ5758499.1"/>
    </source>
</evidence>
<dbReference type="AlphaFoldDB" id="A0AAW9JT95"/>
<feature type="transmembrane region" description="Helical" evidence="1">
    <location>
        <begin position="60"/>
        <end position="76"/>
    </location>
</feature>
<gene>
    <name evidence="2" type="ORF">RAK27_07455</name>
</gene>
<dbReference type="EMBL" id="JAVBVO010000003">
    <property type="protein sequence ID" value="MDZ5758499.1"/>
    <property type="molecule type" value="Genomic_DNA"/>
</dbReference>
<feature type="transmembrane region" description="Helical" evidence="1">
    <location>
        <begin position="106"/>
        <end position="128"/>
    </location>
</feature>
<name>A0AAW9JT95_CARML</name>
<evidence type="ECO:0000313" key="3">
    <source>
        <dbReference type="Proteomes" id="UP001290462"/>
    </source>
</evidence>
<dbReference type="RefSeq" id="WP_187958585.1">
    <property type="nucleotide sequence ID" value="NZ_CBCPJO010000004.1"/>
</dbReference>
<keyword evidence="1" id="KW-1133">Transmembrane helix</keyword>
<keyword evidence="1" id="KW-0472">Membrane</keyword>